<comment type="caution">
    <text evidence="2">The sequence shown here is derived from an EMBL/GenBank/DDBJ whole genome shotgun (WGS) entry which is preliminary data.</text>
</comment>
<protein>
    <recommendedName>
        <fullName evidence="4">F-box domain-containing protein</fullName>
    </recommendedName>
</protein>
<sequence>MLASQRCATLEKLHCELADLKRRRESLSTDADELEAQICAKVEAIAALAPVYKLPDDLVIEILNTAYLHAFPHCCRDDGLENTNSPLAVSQVSRWWRRHALALPKLWRCVHLTPKQSAGQGELTRLYVARSVGQPLSVFLVAYEEDAVADLTSALVNEFGGATWRRLRPAWQHLLTQSARWQHCAVYTNGRRQLEAVLQSLNGQAFPQLEYFGLSGPPNEPQLFQDANAMLHAPRLAALHVTHALLPDLAFPLNHVTDLTLENVPLYAGEFLHALAAASQTLRTLILNFIRFQAAPHGMPVALPEVHLPALQILVAEFVRDADGGSGVLRALCAGAPALHTLRFALGHDFLGALAAGGGVLPCVRRVQCNGLLAAGAGVPAGATLFAALPALATFQAALLDWAGTLDAARAADEEAGAGCCVAWPGLRTLVFHSLDEAPGLLRFVEHRVRVDHPLEKLVLDDANLARLSPEDRHQYEQHGLEIIGHAQAEPAIRFGLRSLQTWWDCETDRPNFELWNSEWEFWHQF</sequence>
<keyword evidence="3" id="KW-1185">Reference proteome</keyword>
<proteinExistence type="predicted"/>
<accession>A0A9P3G4L0</accession>
<feature type="coiled-coil region" evidence="1">
    <location>
        <begin position="10"/>
        <end position="37"/>
    </location>
</feature>
<reference evidence="2 3" key="1">
    <citation type="submission" date="2021-08" db="EMBL/GenBank/DDBJ databases">
        <title>Draft Genome Sequence of Phanerochaete sordida strain YK-624.</title>
        <authorList>
            <person name="Mori T."/>
            <person name="Dohra H."/>
            <person name="Suzuki T."/>
            <person name="Kawagishi H."/>
            <person name="Hirai H."/>
        </authorList>
    </citation>
    <scope>NUCLEOTIDE SEQUENCE [LARGE SCALE GENOMIC DNA]</scope>
    <source>
        <strain evidence="2 3">YK-624</strain>
    </source>
</reference>
<dbReference type="EMBL" id="BPQB01000006">
    <property type="protein sequence ID" value="GJE87469.1"/>
    <property type="molecule type" value="Genomic_DNA"/>
</dbReference>
<dbReference type="AlphaFoldDB" id="A0A9P3G4L0"/>
<gene>
    <name evidence="2" type="ORF">PsYK624_035520</name>
</gene>
<evidence type="ECO:0000313" key="3">
    <source>
        <dbReference type="Proteomes" id="UP000703269"/>
    </source>
</evidence>
<dbReference type="Proteomes" id="UP000703269">
    <property type="component" value="Unassembled WGS sequence"/>
</dbReference>
<keyword evidence="1" id="KW-0175">Coiled coil</keyword>
<name>A0A9P3G4L0_9APHY</name>
<evidence type="ECO:0000256" key="1">
    <source>
        <dbReference type="SAM" id="Coils"/>
    </source>
</evidence>
<organism evidence="2 3">
    <name type="scientific">Phanerochaete sordida</name>
    <dbReference type="NCBI Taxonomy" id="48140"/>
    <lineage>
        <taxon>Eukaryota</taxon>
        <taxon>Fungi</taxon>
        <taxon>Dikarya</taxon>
        <taxon>Basidiomycota</taxon>
        <taxon>Agaricomycotina</taxon>
        <taxon>Agaricomycetes</taxon>
        <taxon>Polyporales</taxon>
        <taxon>Phanerochaetaceae</taxon>
        <taxon>Phanerochaete</taxon>
    </lineage>
</organism>
<evidence type="ECO:0008006" key="4">
    <source>
        <dbReference type="Google" id="ProtNLM"/>
    </source>
</evidence>
<dbReference type="OrthoDB" id="2800057at2759"/>
<evidence type="ECO:0000313" key="2">
    <source>
        <dbReference type="EMBL" id="GJE87469.1"/>
    </source>
</evidence>